<keyword evidence="7 8" id="KW-0472">Membrane</keyword>
<comment type="caution">
    <text evidence="11">The sequence shown here is derived from an EMBL/GenBank/DDBJ whole genome shotgun (WGS) entry which is preliminary data.</text>
</comment>
<organism evidence="11 12">
    <name type="scientific">Pelagomonas calceolata</name>
    <dbReference type="NCBI Taxonomy" id="35677"/>
    <lineage>
        <taxon>Eukaryota</taxon>
        <taxon>Sar</taxon>
        <taxon>Stramenopiles</taxon>
        <taxon>Ochrophyta</taxon>
        <taxon>Pelagophyceae</taxon>
        <taxon>Pelagomonadales</taxon>
        <taxon>Pelagomonadaceae</taxon>
        <taxon>Pelagomonas</taxon>
    </lineage>
</organism>
<dbReference type="InterPro" id="IPR002067">
    <property type="entry name" value="MCP"/>
</dbReference>
<dbReference type="InterPro" id="IPR023395">
    <property type="entry name" value="MCP_dom_sf"/>
</dbReference>
<evidence type="ECO:0000256" key="6">
    <source>
        <dbReference type="ARBA" id="ARBA00022989"/>
    </source>
</evidence>
<dbReference type="EMBL" id="CAKKNE010000005">
    <property type="protein sequence ID" value="CAH0378044.1"/>
    <property type="molecule type" value="Genomic_DNA"/>
</dbReference>
<keyword evidence="10" id="KW-0732">Signal</keyword>
<accession>A0A8J2X286</accession>
<dbReference type="GO" id="GO:0055085">
    <property type="term" value="P:transmembrane transport"/>
    <property type="evidence" value="ECO:0007669"/>
    <property type="project" value="InterPro"/>
</dbReference>
<reference evidence="11" key="1">
    <citation type="submission" date="2021-11" db="EMBL/GenBank/DDBJ databases">
        <authorList>
            <consortium name="Genoscope - CEA"/>
            <person name="William W."/>
        </authorList>
    </citation>
    <scope>NUCLEOTIDE SEQUENCE</scope>
</reference>
<evidence type="ECO:0000256" key="4">
    <source>
        <dbReference type="ARBA" id="ARBA00022692"/>
    </source>
</evidence>
<keyword evidence="12" id="KW-1185">Reference proteome</keyword>
<dbReference type="PRINTS" id="PR00926">
    <property type="entry name" value="MITOCARRIER"/>
</dbReference>
<evidence type="ECO:0000256" key="2">
    <source>
        <dbReference type="ARBA" id="ARBA00006375"/>
    </source>
</evidence>
<dbReference type="InterPro" id="IPR018108">
    <property type="entry name" value="MCP_transmembrane"/>
</dbReference>
<dbReference type="OrthoDB" id="448427at2759"/>
<proteinExistence type="inferred from homology"/>
<evidence type="ECO:0000256" key="1">
    <source>
        <dbReference type="ARBA" id="ARBA00004141"/>
    </source>
</evidence>
<evidence type="ECO:0000313" key="12">
    <source>
        <dbReference type="Proteomes" id="UP000789595"/>
    </source>
</evidence>
<dbReference type="AlphaFoldDB" id="A0A8J2X286"/>
<keyword evidence="5" id="KW-0677">Repeat</keyword>
<evidence type="ECO:0008006" key="13">
    <source>
        <dbReference type="Google" id="ProtNLM"/>
    </source>
</evidence>
<dbReference type="PROSITE" id="PS50920">
    <property type="entry name" value="SOLCAR"/>
    <property type="match status" value="2"/>
</dbReference>
<evidence type="ECO:0000256" key="5">
    <source>
        <dbReference type="ARBA" id="ARBA00022737"/>
    </source>
</evidence>
<gene>
    <name evidence="11" type="ORF">PECAL_5P25620</name>
</gene>
<keyword evidence="4 8" id="KW-0812">Transmembrane</keyword>
<feature type="chain" id="PRO_5035289803" description="Mitochondrial carrier protein" evidence="10">
    <location>
        <begin position="17"/>
        <end position="300"/>
    </location>
</feature>
<dbReference type="Pfam" id="PF00153">
    <property type="entry name" value="Mito_carr"/>
    <property type="match status" value="3"/>
</dbReference>
<protein>
    <recommendedName>
        <fullName evidence="13">Mitochondrial carrier protein</fullName>
    </recommendedName>
</protein>
<evidence type="ECO:0000256" key="7">
    <source>
        <dbReference type="ARBA" id="ARBA00023136"/>
    </source>
</evidence>
<dbReference type="PANTHER" id="PTHR45667">
    <property type="entry name" value="S-ADENOSYLMETHIONINE MITOCHONDRIAL CARRIER PROTEIN"/>
    <property type="match status" value="1"/>
</dbReference>
<evidence type="ECO:0000313" key="11">
    <source>
        <dbReference type="EMBL" id="CAH0378044.1"/>
    </source>
</evidence>
<dbReference type="Gene3D" id="1.50.40.10">
    <property type="entry name" value="Mitochondrial carrier domain"/>
    <property type="match status" value="2"/>
</dbReference>
<dbReference type="GO" id="GO:0016020">
    <property type="term" value="C:membrane"/>
    <property type="evidence" value="ECO:0007669"/>
    <property type="project" value="UniProtKB-SubCell"/>
</dbReference>
<keyword evidence="6" id="KW-1133">Transmembrane helix</keyword>
<dbReference type="SUPFAM" id="SSF103506">
    <property type="entry name" value="Mitochondrial carrier"/>
    <property type="match status" value="1"/>
</dbReference>
<evidence type="ECO:0000256" key="3">
    <source>
        <dbReference type="ARBA" id="ARBA00022448"/>
    </source>
</evidence>
<comment type="similarity">
    <text evidence="2 9">Belongs to the mitochondrial carrier (TC 2.A.29) family.</text>
</comment>
<evidence type="ECO:0000256" key="10">
    <source>
        <dbReference type="SAM" id="SignalP"/>
    </source>
</evidence>
<sequence>MRTLWTLCLAATTASALRGKNKQQPLTTTQTLVAGGASRAAAQLLMYPADALRTLAQTRTGAKTLAELGAKTLVNGCVFTSCFAFPVGAIQFAVLGRARRAIARRQPKTPSTLVDVQASACAALASCSVTVPQEVLKQRLVAGIYPNVFAAVKNIARTEGPRGFFVGALPTAARNVPFVVVTFTVYGALSAWRGEAKSTAESLGRGVTAALVAGVVTQPVDVVKTRMMTQAASSLPPYKNVGDCIATIARDEGPRTFYTGLPQRSAYMGPLWALQFAGHDYLTKVFRRRNARRDTRSRKA</sequence>
<feature type="signal peptide" evidence="10">
    <location>
        <begin position="1"/>
        <end position="16"/>
    </location>
</feature>
<feature type="repeat" description="Solcar" evidence="8">
    <location>
        <begin position="110"/>
        <end position="192"/>
    </location>
</feature>
<name>A0A8J2X286_9STRA</name>
<comment type="subcellular location">
    <subcellularLocation>
        <location evidence="1">Membrane</location>
        <topology evidence="1">Multi-pass membrane protein</topology>
    </subcellularLocation>
</comment>
<keyword evidence="3 9" id="KW-0813">Transport</keyword>
<evidence type="ECO:0000256" key="8">
    <source>
        <dbReference type="PROSITE-ProRule" id="PRU00282"/>
    </source>
</evidence>
<dbReference type="Proteomes" id="UP000789595">
    <property type="component" value="Unassembled WGS sequence"/>
</dbReference>
<evidence type="ECO:0000256" key="9">
    <source>
        <dbReference type="RuleBase" id="RU000488"/>
    </source>
</evidence>
<feature type="repeat" description="Solcar" evidence="8">
    <location>
        <begin position="197"/>
        <end position="285"/>
    </location>
</feature>